<dbReference type="Gene3D" id="3.90.980.10">
    <property type="entry name" value="DNA primase, catalytic core, N-terminal domain"/>
    <property type="match status" value="1"/>
</dbReference>
<dbReference type="InterPro" id="IPR037068">
    <property type="entry name" value="DNA_primase_core_N_sf"/>
</dbReference>
<comment type="catalytic activity">
    <reaction evidence="12">
        <text>ssDNA + n NTP = ssDNA/pppN(pN)n-1 hybrid + (n-1) diphosphate.</text>
        <dbReference type="EC" id="2.7.7.101"/>
    </reaction>
</comment>
<comment type="cofactor">
    <cofactor evidence="12 13 14">
        <name>Zn(2+)</name>
        <dbReference type="ChEBI" id="CHEBI:29105"/>
    </cofactor>
    <text evidence="12 13 14">Binds 1 zinc ion per monomer.</text>
</comment>
<comment type="caution">
    <text evidence="16">The sequence shown here is derived from an EMBL/GenBank/DDBJ whole genome shotgun (WGS) entry which is preliminary data.</text>
</comment>
<dbReference type="Gene3D" id="3.90.580.10">
    <property type="entry name" value="Zinc finger, CHC2-type domain"/>
    <property type="match status" value="1"/>
</dbReference>
<dbReference type="GO" id="GO:0003677">
    <property type="term" value="F:DNA binding"/>
    <property type="evidence" value="ECO:0007669"/>
    <property type="project" value="UniProtKB-KW"/>
</dbReference>
<organism evidence="16 17">
    <name type="scientific">Candidatus Dojkabacteria bacterium</name>
    <dbReference type="NCBI Taxonomy" id="2099670"/>
    <lineage>
        <taxon>Bacteria</taxon>
        <taxon>Candidatus Dojkabacteria</taxon>
    </lineage>
</organism>
<keyword evidence="8 12" id="KW-0862">Zinc</keyword>
<evidence type="ECO:0000256" key="2">
    <source>
        <dbReference type="ARBA" id="ARBA00022515"/>
    </source>
</evidence>
<accession>A0A3M0Z003</accession>
<dbReference type="AlphaFoldDB" id="A0A3M0Z003"/>
<dbReference type="Pfam" id="PF01807">
    <property type="entry name" value="Zn_ribbon_DnaG"/>
    <property type="match status" value="1"/>
</dbReference>
<dbReference type="InterPro" id="IPR006171">
    <property type="entry name" value="TOPRIM_dom"/>
</dbReference>
<evidence type="ECO:0000256" key="8">
    <source>
        <dbReference type="ARBA" id="ARBA00022833"/>
    </source>
</evidence>
<keyword evidence="10 12" id="KW-0238">DNA-binding</keyword>
<evidence type="ECO:0000256" key="11">
    <source>
        <dbReference type="ARBA" id="ARBA00023163"/>
    </source>
</evidence>
<keyword evidence="11 12" id="KW-0804">Transcription</keyword>
<evidence type="ECO:0000256" key="1">
    <source>
        <dbReference type="ARBA" id="ARBA00022478"/>
    </source>
</evidence>
<dbReference type="SUPFAM" id="SSF57783">
    <property type="entry name" value="Zinc beta-ribbon"/>
    <property type="match status" value="1"/>
</dbReference>
<evidence type="ECO:0000313" key="16">
    <source>
        <dbReference type="EMBL" id="RMD77323.1"/>
    </source>
</evidence>
<evidence type="ECO:0000256" key="6">
    <source>
        <dbReference type="ARBA" id="ARBA00022723"/>
    </source>
</evidence>
<dbReference type="PIRSF" id="PIRSF002811">
    <property type="entry name" value="DnaG"/>
    <property type="match status" value="1"/>
</dbReference>
<comment type="subunit">
    <text evidence="12">Monomer. Interacts with DnaB.</text>
</comment>
<dbReference type="CDD" id="cd03364">
    <property type="entry name" value="TOPRIM_DnaG_primases"/>
    <property type="match status" value="1"/>
</dbReference>
<evidence type="ECO:0000256" key="13">
    <source>
        <dbReference type="PIRNR" id="PIRNR002811"/>
    </source>
</evidence>
<dbReference type="Pfam" id="PF13155">
    <property type="entry name" value="Toprim_2"/>
    <property type="match status" value="1"/>
</dbReference>
<comment type="similarity">
    <text evidence="12 13">Belongs to the DnaG primase family.</text>
</comment>
<keyword evidence="3 12" id="KW-0808">Transferase</keyword>
<evidence type="ECO:0000256" key="9">
    <source>
        <dbReference type="ARBA" id="ARBA00022842"/>
    </source>
</evidence>
<sequence length="587" mass="68174">MESDIELIKSKINIVDLIRSYIPNVHKAGSSWRCLCPFHKEKTPSFYINERDQYYKCFGCGEKGDVFTFVEKMEKVDFKEALQILADKAGVNLSEEKIDPNIKLKISRIHEANEYAANYYNYILTKHPSGEIGRKYAQKRGLNDEIISKFKIGFAPDGYTNLKQFLNAKNFKDEELVEFGLVVKRNGKFIDKFRNRLVQPIFSLKGQVIGFSGRYIGNIKEAPKYLNSPETLVFKKNENLYSLFHSKRSILENSEVIIVEGNIDVLSSHKVGVCNIVAPLGTSFTETQAQILKRYTDKVIFCFDNDSAGIKALVRSLEIVERLGFEHKTIDLGAFKDTDELINSSQNPTQMWMDKIKNSVSTVEYLFDVFKSKVNLDSIDGKTAFKKNATEVLKVIRNDVLFFHYARILSLILEVPEKVLLDELSELRLPKNKVGKNFAPKIEINEFSTKTDKVSPKDIEEDIYFISLLINCTKRPNLEFPKEGFLNCEFFQKLLNFCVENYDSLDLTEFSETLNDEELRLFDLFISFDNLPDYTVIDNEYKIVEKRLWKRYIEKSLMRLRSTMEEDNPEHFKEVQRLTKLKKYLQN</sequence>
<dbReference type="InterPro" id="IPR002694">
    <property type="entry name" value="Znf_CHC2"/>
</dbReference>
<evidence type="ECO:0000256" key="4">
    <source>
        <dbReference type="ARBA" id="ARBA00022695"/>
    </source>
</evidence>
<dbReference type="GO" id="GO:0000428">
    <property type="term" value="C:DNA-directed RNA polymerase complex"/>
    <property type="evidence" value="ECO:0007669"/>
    <property type="project" value="UniProtKB-KW"/>
</dbReference>
<dbReference type="EC" id="2.7.7.101" evidence="12"/>
<dbReference type="SMART" id="SM00493">
    <property type="entry name" value="TOPRIM"/>
    <property type="match status" value="1"/>
</dbReference>
<dbReference type="Pfam" id="PF10410">
    <property type="entry name" value="DnaB_bind"/>
    <property type="match status" value="1"/>
</dbReference>
<keyword evidence="6 12" id="KW-0479">Metal-binding</keyword>
<dbReference type="SMART" id="SM00400">
    <property type="entry name" value="ZnF_CHCC"/>
    <property type="match status" value="1"/>
</dbReference>
<feature type="zinc finger region" description="CHC2-type" evidence="12 14">
    <location>
        <begin position="36"/>
        <end position="60"/>
    </location>
</feature>
<dbReference type="SUPFAM" id="SSF56731">
    <property type="entry name" value="DNA primase core"/>
    <property type="match status" value="1"/>
</dbReference>
<proteinExistence type="inferred from homology"/>
<dbReference type="HAMAP" id="MF_00974">
    <property type="entry name" value="DNA_primase_DnaG"/>
    <property type="match status" value="1"/>
</dbReference>
<name>A0A3M0Z003_9BACT</name>
<dbReference type="PROSITE" id="PS50880">
    <property type="entry name" value="TOPRIM"/>
    <property type="match status" value="1"/>
</dbReference>
<dbReference type="InterPro" id="IPR050219">
    <property type="entry name" value="DnaG_primase"/>
</dbReference>
<keyword evidence="9" id="KW-0460">Magnesium</keyword>
<feature type="domain" description="Toprim" evidence="15">
    <location>
        <begin position="254"/>
        <end position="338"/>
    </location>
</feature>
<dbReference type="Gene3D" id="3.40.1360.10">
    <property type="match status" value="1"/>
</dbReference>
<reference evidence="16 17" key="1">
    <citation type="submission" date="2018-10" db="EMBL/GenBank/DDBJ databases">
        <title>Thermophilic Lithotrophy and Phototrophy in an Intertidal, Iron-rich, Geothermal Spring.</title>
        <authorList>
            <person name="Ward L.M."/>
            <person name="Idei A."/>
            <person name="Nakagawa M."/>
            <person name="Ueno Y."/>
            <person name="Fischer W."/>
            <person name="Mcglynn S.E."/>
        </authorList>
    </citation>
    <scope>NUCLEOTIDE SEQUENCE [LARGE SCALE GENOMIC DNA]</scope>
    <source>
        <strain evidence="16">J137</strain>
    </source>
</reference>
<evidence type="ECO:0000256" key="3">
    <source>
        <dbReference type="ARBA" id="ARBA00022679"/>
    </source>
</evidence>
<dbReference type="GO" id="GO:0003899">
    <property type="term" value="F:DNA-directed RNA polymerase activity"/>
    <property type="evidence" value="ECO:0007669"/>
    <property type="project" value="UniProtKB-UniRule"/>
</dbReference>
<keyword evidence="4 12" id="KW-0548">Nucleotidyltransferase</keyword>
<dbReference type="GO" id="GO:0006269">
    <property type="term" value="P:DNA replication, synthesis of primer"/>
    <property type="evidence" value="ECO:0007669"/>
    <property type="project" value="UniProtKB-UniRule"/>
</dbReference>
<dbReference type="EMBL" id="RFKV01000044">
    <property type="protein sequence ID" value="RMD77323.1"/>
    <property type="molecule type" value="Genomic_DNA"/>
</dbReference>
<gene>
    <name evidence="12" type="primary">dnaG</name>
    <name evidence="16" type="ORF">D6810_01245</name>
</gene>
<dbReference type="InterPro" id="IPR006295">
    <property type="entry name" value="DNA_primase_DnaG"/>
</dbReference>
<dbReference type="InterPro" id="IPR013264">
    <property type="entry name" value="DNAG_N"/>
</dbReference>
<keyword evidence="2 12" id="KW-0639">Primosome</keyword>
<dbReference type="Pfam" id="PF08275">
    <property type="entry name" value="DNAG_N"/>
    <property type="match status" value="1"/>
</dbReference>
<dbReference type="GO" id="GO:0005737">
    <property type="term" value="C:cytoplasm"/>
    <property type="evidence" value="ECO:0007669"/>
    <property type="project" value="TreeGrafter"/>
</dbReference>
<dbReference type="PANTHER" id="PTHR30313">
    <property type="entry name" value="DNA PRIMASE"/>
    <property type="match status" value="1"/>
</dbReference>
<evidence type="ECO:0000313" key="17">
    <source>
        <dbReference type="Proteomes" id="UP000269410"/>
    </source>
</evidence>
<dbReference type="InterPro" id="IPR019475">
    <property type="entry name" value="DNA_primase_DnaB-bd"/>
</dbReference>
<dbReference type="NCBIfam" id="TIGR01391">
    <property type="entry name" value="dnaG"/>
    <property type="match status" value="1"/>
</dbReference>
<dbReference type="GO" id="GO:1990077">
    <property type="term" value="C:primosome complex"/>
    <property type="evidence" value="ECO:0007669"/>
    <property type="project" value="UniProtKB-KW"/>
</dbReference>
<dbReference type="PANTHER" id="PTHR30313:SF2">
    <property type="entry name" value="DNA PRIMASE"/>
    <property type="match status" value="1"/>
</dbReference>
<keyword evidence="5 12" id="KW-0235">DNA replication</keyword>
<evidence type="ECO:0000256" key="12">
    <source>
        <dbReference type="HAMAP-Rule" id="MF_00974"/>
    </source>
</evidence>
<dbReference type="InterPro" id="IPR034151">
    <property type="entry name" value="TOPRIM_DnaG_bac"/>
</dbReference>
<evidence type="ECO:0000256" key="10">
    <source>
        <dbReference type="ARBA" id="ARBA00023125"/>
    </source>
</evidence>
<evidence type="ECO:0000259" key="15">
    <source>
        <dbReference type="PROSITE" id="PS50880"/>
    </source>
</evidence>
<dbReference type="InterPro" id="IPR036977">
    <property type="entry name" value="DNA_primase_Znf_CHC2"/>
</dbReference>
<keyword evidence="7 12" id="KW-0863">Zinc-finger</keyword>
<comment type="domain">
    <text evidence="12">Contains an N-terminal zinc-binding domain, a central core domain that contains the primase activity, and a C-terminal DnaB-binding domain.</text>
</comment>
<keyword evidence="1 12" id="KW-0240">DNA-directed RNA polymerase</keyword>
<dbReference type="GO" id="GO:0008270">
    <property type="term" value="F:zinc ion binding"/>
    <property type="evidence" value="ECO:0007669"/>
    <property type="project" value="UniProtKB-UniRule"/>
</dbReference>
<protein>
    <recommendedName>
        <fullName evidence="12 13">DNA primase</fullName>
        <ecNumber evidence="12">2.7.7.101</ecNumber>
    </recommendedName>
</protein>
<evidence type="ECO:0000256" key="5">
    <source>
        <dbReference type="ARBA" id="ARBA00022705"/>
    </source>
</evidence>
<dbReference type="InterPro" id="IPR030846">
    <property type="entry name" value="DnaG_bac"/>
</dbReference>
<evidence type="ECO:0000256" key="7">
    <source>
        <dbReference type="ARBA" id="ARBA00022771"/>
    </source>
</evidence>
<evidence type="ECO:0000256" key="14">
    <source>
        <dbReference type="PIRSR" id="PIRSR002811-1"/>
    </source>
</evidence>
<dbReference type="Proteomes" id="UP000269410">
    <property type="component" value="Unassembled WGS sequence"/>
</dbReference>
<dbReference type="FunFam" id="3.90.580.10:FF:000001">
    <property type="entry name" value="DNA primase"/>
    <property type="match status" value="1"/>
</dbReference>
<comment type="function">
    <text evidence="12 13">RNA polymerase that catalyzes the synthesis of short RNA molecules used as primers for DNA polymerase during DNA replication.</text>
</comment>